<sequence>MDQLVIAISVEIVMDTGNEKVRTKVQNNPIISHPKIGHNHLCTTMGAVTIETSSLTRWMMKVAKNRIQNRIKPLLCNA</sequence>
<dbReference type="WBParaSite" id="nRc.2.0.1.t17133-RA">
    <property type="protein sequence ID" value="nRc.2.0.1.t17133-RA"/>
    <property type="gene ID" value="nRc.2.0.1.g17133"/>
</dbReference>
<protein>
    <submittedName>
        <fullName evidence="2">Uncharacterized protein</fullName>
    </submittedName>
</protein>
<dbReference type="Proteomes" id="UP000887565">
    <property type="component" value="Unplaced"/>
</dbReference>
<organism evidence="1 2">
    <name type="scientific">Romanomermis culicivorax</name>
    <name type="common">Nematode worm</name>
    <dbReference type="NCBI Taxonomy" id="13658"/>
    <lineage>
        <taxon>Eukaryota</taxon>
        <taxon>Metazoa</taxon>
        <taxon>Ecdysozoa</taxon>
        <taxon>Nematoda</taxon>
        <taxon>Enoplea</taxon>
        <taxon>Dorylaimia</taxon>
        <taxon>Mermithida</taxon>
        <taxon>Mermithoidea</taxon>
        <taxon>Mermithidae</taxon>
        <taxon>Romanomermis</taxon>
    </lineage>
</organism>
<accession>A0A915ISF4</accession>
<name>A0A915ISF4_ROMCU</name>
<proteinExistence type="predicted"/>
<evidence type="ECO:0000313" key="1">
    <source>
        <dbReference type="Proteomes" id="UP000887565"/>
    </source>
</evidence>
<reference evidence="2" key="1">
    <citation type="submission" date="2022-11" db="UniProtKB">
        <authorList>
            <consortium name="WormBaseParasite"/>
        </authorList>
    </citation>
    <scope>IDENTIFICATION</scope>
</reference>
<keyword evidence="1" id="KW-1185">Reference proteome</keyword>
<evidence type="ECO:0000313" key="2">
    <source>
        <dbReference type="WBParaSite" id="nRc.2.0.1.t17133-RA"/>
    </source>
</evidence>
<dbReference type="AlphaFoldDB" id="A0A915ISF4"/>